<dbReference type="InterPro" id="IPR001155">
    <property type="entry name" value="OxRdtase_FMN_N"/>
</dbReference>
<dbReference type="InterPro" id="IPR045247">
    <property type="entry name" value="Oye-like"/>
</dbReference>
<dbReference type="EMBL" id="FNQY01000005">
    <property type="protein sequence ID" value="SDZ96019.1"/>
    <property type="molecule type" value="Genomic_DNA"/>
</dbReference>
<evidence type="ECO:0000256" key="3">
    <source>
        <dbReference type="ARBA" id="ARBA00023002"/>
    </source>
</evidence>
<dbReference type="Proteomes" id="UP000199041">
    <property type="component" value="Unassembled WGS sequence"/>
</dbReference>
<comment type="similarity">
    <text evidence="2">Belongs to the NADH:flavin oxidoreductase/NADH oxidase family.</text>
</comment>
<dbReference type="GO" id="GO:0016628">
    <property type="term" value="F:oxidoreductase activity, acting on the CH-CH group of donors, NAD or NADP as acceptor"/>
    <property type="evidence" value="ECO:0007669"/>
    <property type="project" value="UniProtKB-ARBA"/>
</dbReference>
<sequence length="355" mass="39299">MEKIFTPFNKNGLQLKNHIIMAPMTRARAINNIPNELMATYYGQRSEAGLIVTEATAISADALGYTRIPAIYTDAQIEGWKLITDRVHQNGSKIFLQIVHSGRIGHTDNLPVGARLVGVSDIQAAGQVYTDTLALQDFSKPEALTTTEIQQVAGDFVNAARNAIQAGFDGIELHAANGYLMEQFLHPLINNRTDHYGGSIENRSRFIVEVATRISAAIGKSRVGIRFSPYSTLNDLAEYSKQEVHATYIHLAEKLNDIGLGYIHLALNPAADPATYQAIREIYKGNIIYCNGLNLQSAEQILQEQKADLVGFGRHFIANPDLVSRWQKNIHLQQAAVDSYFSPDSKGYIDYPLLN</sequence>
<evidence type="ECO:0000259" key="4">
    <source>
        <dbReference type="Pfam" id="PF00724"/>
    </source>
</evidence>
<protein>
    <submittedName>
        <fullName evidence="5">N-ethylmaleimide reductase</fullName>
    </submittedName>
</protein>
<organism evidence="5 6">
    <name type="scientific">Arachidicoccus rhizosphaerae</name>
    <dbReference type="NCBI Taxonomy" id="551991"/>
    <lineage>
        <taxon>Bacteria</taxon>
        <taxon>Pseudomonadati</taxon>
        <taxon>Bacteroidota</taxon>
        <taxon>Chitinophagia</taxon>
        <taxon>Chitinophagales</taxon>
        <taxon>Chitinophagaceae</taxon>
        <taxon>Arachidicoccus</taxon>
    </lineage>
</organism>
<dbReference type="GO" id="GO:0005829">
    <property type="term" value="C:cytosol"/>
    <property type="evidence" value="ECO:0007669"/>
    <property type="project" value="UniProtKB-ARBA"/>
</dbReference>
<name>A0A1H3X9J1_9BACT</name>
<dbReference type="Pfam" id="PF00724">
    <property type="entry name" value="Oxidored_FMN"/>
    <property type="match status" value="1"/>
</dbReference>
<dbReference type="SUPFAM" id="SSF51395">
    <property type="entry name" value="FMN-linked oxidoreductases"/>
    <property type="match status" value="1"/>
</dbReference>
<dbReference type="PANTHER" id="PTHR22893">
    <property type="entry name" value="NADH OXIDOREDUCTASE-RELATED"/>
    <property type="match status" value="1"/>
</dbReference>
<feature type="domain" description="NADH:flavin oxidoreductase/NADH oxidase N-terminal" evidence="4">
    <location>
        <begin position="3"/>
        <end position="332"/>
    </location>
</feature>
<comment type="cofactor">
    <cofactor evidence="1">
        <name>FMN</name>
        <dbReference type="ChEBI" id="CHEBI:58210"/>
    </cofactor>
</comment>
<evidence type="ECO:0000313" key="6">
    <source>
        <dbReference type="Proteomes" id="UP000199041"/>
    </source>
</evidence>
<dbReference type="CDD" id="cd02933">
    <property type="entry name" value="OYE_like_FMN"/>
    <property type="match status" value="1"/>
</dbReference>
<accession>A0A1H3X9J1</accession>
<dbReference type="STRING" id="551991.SAMN05192529_10539"/>
<reference evidence="5 6" key="1">
    <citation type="submission" date="2016-10" db="EMBL/GenBank/DDBJ databases">
        <authorList>
            <person name="de Groot N.N."/>
        </authorList>
    </citation>
    <scope>NUCLEOTIDE SEQUENCE [LARGE SCALE GENOMIC DNA]</scope>
    <source>
        <strain evidence="5 6">Vu-144</strain>
    </source>
</reference>
<evidence type="ECO:0000256" key="2">
    <source>
        <dbReference type="ARBA" id="ARBA00005979"/>
    </source>
</evidence>
<proteinExistence type="inferred from homology"/>
<dbReference type="PANTHER" id="PTHR22893:SF91">
    <property type="entry name" value="NADPH DEHYDROGENASE 2-RELATED"/>
    <property type="match status" value="1"/>
</dbReference>
<dbReference type="Gene3D" id="3.20.20.70">
    <property type="entry name" value="Aldolase class I"/>
    <property type="match status" value="1"/>
</dbReference>
<keyword evidence="6" id="KW-1185">Reference proteome</keyword>
<keyword evidence="3" id="KW-0560">Oxidoreductase</keyword>
<dbReference type="OrthoDB" id="9772736at2"/>
<evidence type="ECO:0000256" key="1">
    <source>
        <dbReference type="ARBA" id="ARBA00001917"/>
    </source>
</evidence>
<dbReference type="InterPro" id="IPR013785">
    <property type="entry name" value="Aldolase_TIM"/>
</dbReference>
<gene>
    <name evidence="5" type="ORF">SAMN05192529_10539</name>
</gene>
<dbReference type="RefSeq" id="WP_091394886.1">
    <property type="nucleotide sequence ID" value="NZ_FNQY01000005.1"/>
</dbReference>
<dbReference type="AlphaFoldDB" id="A0A1H3X9J1"/>
<dbReference type="FunFam" id="3.20.20.70:FF:000059">
    <property type="entry name" value="N-ethylmaleimide reductase, FMN-linked"/>
    <property type="match status" value="1"/>
</dbReference>
<evidence type="ECO:0000313" key="5">
    <source>
        <dbReference type="EMBL" id="SDZ96019.1"/>
    </source>
</evidence>
<dbReference type="GO" id="GO:0010181">
    <property type="term" value="F:FMN binding"/>
    <property type="evidence" value="ECO:0007669"/>
    <property type="project" value="InterPro"/>
</dbReference>